<name>A0ABP7X4U2_9GAMM</name>
<reference evidence="3" key="1">
    <citation type="journal article" date="2019" name="Int. J. Syst. Evol. Microbiol.">
        <title>The Global Catalogue of Microorganisms (GCM) 10K type strain sequencing project: providing services to taxonomists for standard genome sequencing and annotation.</title>
        <authorList>
            <consortium name="The Broad Institute Genomics Platform"/>
            <consortium name="The Broad Institute Genome Sequencing Center for Infectious Disease"/>
            <person name="Wu L."/>
            <person name="Ma J."/>
        </authorList>
    </citation>
    <scope>NUCLEOTIDE SEQUENCE [LARGE SCALE GENOMIC DNA]</scope>
    <source>
        <strain evidence="3">JCM 17304</strain>
    </source>
</reference>
<organism evidence="2 3">
    <name type="scientific">Zhongshania borealis</name>
    <dbReference type="NCBI Taxonomy" id="889488"/>
    <lineage>
        <taxon>Bacteria</taxon>
        <taxon>Pseudomonadati</taxon>
        <taxon>Pseudomonadota</taxon>
        <taxon>Gammaproteobacteria</taxon>
        <taxon>Cellvibrionales</taxon>
        <taxon>Spongiibacteraceae</taxon>
        <taxon>Zhongshania</taxon>
    </lineage>
</organism>
<dbReference type="SUPFAM" id="SSF50800">
    <property type="entry name" value="PK beta-barrel domain-like"/>
    <property type="match status" value="1"/>
</dbReference>
<evidence type="ECO:0000259" key="1">
    <source>
        <dbReference type="PROSITE" id="PS51340"/>
    </source>
</evidence>
<dbReference type="EMBL" id="BAABDM010000009">
    <property type="protein sequence ID" value="GAA4104217.1"/>
    <property type="molecule type" value="Genomic_DNA"/>
</dbReference>
<dbReference type="InterPro" id="IPR005302">
    <property type="entry name" value="MoCF_Sase_C"/>
</dbReference>
<dbReference type="PROSITE" id="PS51340">
    <property type="entry name" value="MOSC"/>
    <property type="match status" value="1"/>
</dbReference>
<accession>A0ABP7X4U2</accession>
<keyword evidence="3" id="KW-1185">Reference proteome</keyword>
<comment type="caution">
    <text evidence="2">The sequence shown here is derived from an EMBL/GenBank/DDBJ whole genome shotgun (WGS) entry which is preliminary data.</text>
</comment>
<evidence type="ECO:0000313" key="2">
    <source>
        <dbReference type="EMBL" id="GAA4104217.1"/>
    </source>
</evidence>
<gene>
    <name evidence="2" type="ORF">GCM10022414_33020</name>
</gene>
<dbReference type="Pfam" id="PF03473">
    <property type="entry name" value="MOSC"/>
    <property type="match status" value="1"/>
</dbReference>
<proteinExistence type="predicted"/>
<sequence length="176" mass="19166">MNAQGRLIARFLDDIKPGRLEWIGLRPERMAPMAVVEQTLAVADRGLQGDRRMIGSKGSARQISIISEEFLQSIATNLARPDISPALLRRNLVVSGINLNALRHQYFKIGEAVFQATALCHPCSRMEAALGKGGLVAMLGHGGLCAKIVESGKIRCGDAVVYLPPGVYQERQMQLC</sequence>
<dbReference type="PANTHER" id="PTHR36930:SF1">
    <property type="entry name" value="MOSC DOMAIN-CONTAINING PROTEIN"/>
    <property type="match status" value="1"/>
</dbReference>
<feature type="domain" description="MOSC" evidence="1">
    <location>
        <begin position="34"/>
        <end position="163"/>
    </location>
</feature>
<dbReference type="PANTHER" id="PTHR36930">
    <property type="entry name" value="METAL-SULFUR CLUSTER BIOSYNTHESIS PROTEINS YUAD-RELATED"/>
    <property type="match status" value="1"/>
</dbReference>
<dbReference type="RefSeq" id="WP_344938171.1">
    <property type="nucleotide sequence ID" value="NZ_BAABDM010000009.1"/>
</dbReference>
<evidence type="ECO:0000313" key="3">
    <source>
        <dbReference type="Proteomes" id="UP001500392"/>
    </source>
</evidence>
<dbReference type="InterPro" id="IPR052716">
    <property type="entry name" value="MOSC_domain"/>
</dbReference>
<dbReference type="Gene3D" id="2.40.33.20">
    <property type="entry name" value="PK beta-barrel domain-like"/>
    <property type="match status" value="1"/>
</dbReference>
<dbReference type="Proteomes" id="UP001500392">
    <property type="component" value="Unassembled WGS sequence"/>
</dbReference>
<dbReference type="InterPro" id="IPR011037">
    <property type="entry name" value="Pyrv_Knase-like_insert_dom_sf"/>
</dbReference>
<protein>
    <submittedName>
        <fullName evidence="2">MOSC domain-containing protein</fullName>
    </submittedName>
</protein>